<reference evidence="3 4" key="1">
    <citation type="submission" date="2020-04" db="EMBL/GenBank/DDBJ databases">
        <title>Azohydromonas sp. isolated from soil.</title>
        <authorList>
            <person name="Dahal R.H."/>
        </authorList>
    </citation>
    <scope>NUCLEOTIDE SEQUENCE [LARGE SCALE GENOMIC DNA]</scope>
    <source>
        <strain evidence="3 4">G-1-1-14</strain>
    </source>
</reference>
<feature type="region of interest" description="Disordered" evidence="1">
    <location>
        <begin position="57"/>
        <end position="76"/>
    </location>
</feature>
<evidence type="ECO:0000313" key="4">
    <source>
        <dbReference type="Proteomes" id="UP000574067"/>
    </source>
</evidence>
<name>A0A848FKT0_9BURK</name>
<proteinExistence type="predicted"/>
<dbReference type="EMBL" id="JABBFW010000043">
    <property type="protein sequence ID" value="NML18870.1"/>
    <property type="molecule type" value="Genomic_DNA"/>
</dbReference>
<accession>A0A848FKT0</accession>
<keyword evidence="4" id="KW-1185">Reference proteome</keyword>
<protein>
    <submittedName>
        <fullName evidence="3">Uncharacterized protein</fullName>
    </submittedName>
</protein>
<comment type="caution">
    <text evidence="3">The sequence shown here is derived from an EMBL/GenBank/DDBJ whole genome shotgun (WGS) entry which is preliminary data.</text>
</comment>
<keyword evidence="2" id="KW-0732">Signal</keyword>
<dbReference type="Proteomes" id="UP000574067">
    <property type="component" value="Unassembled WGS sequence"/>
</dbReference>
<dbReference type="RefSeq" id="WP_169163772.1">
    <property type="nucleotide sequence ID" value="NZ_JABBFW010000043.1"/>
</dbReference>
<evidence type="ECO:0000256" key="2">
    <source>
        <dbReference type="SAM" id="SignalP"/>
    </source>
</evidence>
<dbReference type="AlphaFoldDB" id="A0A848FKT0"/>
<sequence length="76" mass="7575">MNLVQKMSVLALAVPLLAAGWMALASEEPDAPRQPVTVIPSTAPGFSLLAFGQPAEDAASAPQAAAPGALAANPQP</sequence>
<gene>
    <name evidence="3" type="ORF">HHL10_28260</name>
</gene>
<evidence type="ECO:0000256" key="1">
    <source>
        <dbReference type="SAM" id="MobiDB-lite"/>
    </source>
</evidence>
<feature type="chain" id="PRO_5033064121" evidence="2">
    <location>
        <begin position="26"/>
        <end position="76"/>
    </location>
</feature>
<feature type="signal peptide" evidence="2">
    <location>
        <begin position="1"/>
        <end position="25"/>
    </location>
</feature>
<organism evidence="3 4">
    <name type="scientific">Azohydromonas caseinilytica</name>
    <dbReference type="NCBI Taxonomy" id="2728836"/>
    <lineage>
        <taxon>Bacteria</taxon>
        <taxon>Pseudomonadati</taxon>
        <taxon>Pseudomonadota</taxon>
        <taxon>Betaproteobacteria</taxon>
        <taxon>Burkholderiales</taxon>
        <taxon>Sphaerotilaceae</taxon>
        <taxon>Azohydromonas</taxon>
    </lineage>
</organism>
<evidence type="ECO:0000313" key="3">
    <source>
        <dbReference type="EMBL" id="NML18870.1"/>
    </source>
</evidence>